<dbReference type="EMBL" id="MN740993">
    <property type="protein sequence ID" value="QHU21923.1"/>
    <property type="molecule type" value="Genomic_DNA"/>
</dbReference>
<dbReference type="AlphaFoldDB" id="A0A6C0KXE4"/>
<name>A0A6C0KXE4_9ZZZZ</name>
<protein>
    <submittedName>
        <fullName evidence="1">Uncharacterized protein</fullName>
    </submittedName>
</protein>
<sequence>MTSNIVPPSTFDATKLSFGDMKSLDSGGKIVDISYDGRRNLLTQTASMVLPYGLNVYDKAGPVSYSVDVSFRGVEENPKIAAFHDMLAAFDSAVMEAGVKNSLLWLGIDPKSEPPATLRSLVKRAYTPCLKIALDKNTKQPKPYPPTLKLKLPKDNGAFKTQFYDQNKQRIEGTTVEDLLVKGAQGTFLIKCTSIWFAGAKFGASWKAEQVRMESVPQGMRGCAILDDEEDEDAPVAKPVAKRAAPVNRFAVAEDDEEETEDVVAAVMPVRRAPVAAPAVVEDEEEEDIVEAPVVPTKKTTAQVVAGVKKVVKKTVTKA</sequence>
<proteinExistence type="predicted"/>
<organism evidence="1">
    <name type="scientific">viral metagenome</name>
    <dbReference type="NCBI Taxonomy" id="1070528"/>
    <lineage>
        <taxon>unclassified sequences</taxon>
        <taxon>metagenomes</taxon>
        <taxon>organismal metagenomes</taxon>
    </lineage>
</organism>
<reference evidence="1" key="1">
    <citation type="journal article" date="2020" name="Nature">
        <title>Giant virus diversity and host interactions through global metagenomics.</title>
        <authorList>
            <person name="Schulz F."/>
            <person name="Roux S."/>
            <person name="Paez-Espino D."/>
            <person name="Jungbluth S."/>
            <person name="Walsh D.A."/>
            <person name="Denef V.J."/>
            <person name="McMahon K.D."/>
            <person name="Konstantinidis K.T."/>
            <person name="Eloe-Fadrosh E.A."/>
            <person name="Kyrpides N.C."/>
            <person name="Woyke T."/>
        </authorList>
    </citation>
    <scope>NUCLEOTIDE SEQUENCE</scope>
    <source>
        <strain evidence="1">GVMAG-S-3300013286-35</strain>
    </source>
</reference>
<evidence type="ECO:0000313" key="1">
    <source>
        <dbReference type="EMBL" id="QHU21923.1"/>
    </source>
</evidence>
<accession>A0A6C0KXE4</accession>